<dbReference type="PROSITE" id="PS00061">
    <property type="entry name" value="ADH_SHORT"/>
    <property type="match status" value="1"/>
</dbReference>
<dbReference type="EMBL" id="CAFBQW010000302">
    <property type="protein sequence ID" value="CAB5069253.1"/>
    <property type="molecule type" value="Genomic_DNA"/>
</dbReference>
<comment type="similarity">
    <text evidence="1">Belongs to the short-chain dehydrogenases/reductases (SDR) family.</text>
</comment>
<name>A0A6J7UTK0_9ZZZZ</name>
<dbReference type="SUPFAM" id="SSF51735">
    <property type="entry name" value="NAD(P)-binding Rossmann-fold domains"/>
    <property type="match status" value="1"/>
</dbReference>
<dbReference type="PANTHER" id="PTHR43943">
    <property type="entry name" value="DEHYDROGENASE/REDUCTASE (SDR FAMILY) MEMBER 4"/>
    <property type="match status" value="1"/>
</dbReference>
<evidence type="ECO:0000256" key="1">
    <source>
        <dbReference type="ARBA" id="ARBA00006484"/>
    </source>
</evidence>
<accession>A0A6J7UTK0</accession>
<dbReference type="Pfam" id="PF13561">
    <property type="entry name" value="adh_short_C2"/>
    <property type="match status" value="1"/>
</dbReference>
<reference evidence="2" key="1">
    <citation type="submission" date="2020-05" db="EMBL/GenBank/DDBJ databases">
        <authorList>
            <person name="Chiriac C."/>
            <person name="Salcher M."/>
            <person name="Ghai R."/>
            <person name="Kavagutti S V."/>
        </authorList>
    </citation>
    <scope>NUCLEOTIDE SEQUENCE</scope>
</reference>
<organism evidence="2">
    <name type="scientific">freshwater metagenome</name>
    <dbReference type="NCBI Taxonomy" id="449393"/>
    <lineage>
        <taxon>unclassified sequences</taxon>
        <taxon>metagenomes</taxon>
        <taxon>ecological metagenomes</taxon>
    </lineage>
</organism>
<sequence length="254" mass="26756">MDLRLDGKVALITGASRGIGAAMAAEFVAAGAKVMISSRKEAALVETAAAIESRFGDSVGDAQVAVFEANAGNPEAAEACVSATIERFGRLDILVNNAATNPYMGKMIEIDLPRLDKTYDVNLRGAFVWAQQAWKQSMAEHGGNIINISSIGGLSVETSIGHYNVTKAALLHLTRSLAKELAPGVRVNALCPGLVKTDMARALWESGEDAISQMIPMHRLGEPEDIARAALFLASDASSWITGTCIVVDGGMLL</sequence>
<dbReference type="Gene3D" id="3.40.50.720">
    <property type="entry name" value="NAD(P)-binding Rossmann-like Domain"/>
    <property type="match status" value="1"/>
</dbReference>
<proteinExistence type="inferred from homology"/>
<gene>
    <name evidence="2" type="ORF">UFOPK4354_01910</name>
</gene>
<dbReference type="PANTHER" id="PTHR43943:SF2">
    <property type="entry name" value="DEHYDROGENASE_REDUCTASE 4"/>
    <property type="match status" value="1"/>
</dbReference>
<dbReference type="PRINTS" id="PR00080">
    <property type="entry name" value="SDRFAMILY"/>
</dbReference>
<dbReference type="InterPro" id="IPR002347">
    <property type="entry name" value="SDR_fam"/>
</dbReference>
<dbReference type="AlphaFoldDB" id="A0A6J7UTK0"/>
<dbReference type="InterPro" id="IPR020904">
    <property type="entry name" value="Sc_DH/Rdtase_CS"/>
</dbReference>
<evidence type="ECO:0000313" key="2">
    <source>
        <dbReference type="EMBL" id="CAB5069253.1"/>
    </source>
</evidence>
<dbReference type="NCBIfam" id="NF005559">
    <property type="entry name" value="PRK07231.1"/>
    <property type="match status" value="1"/>
</dbReference>
<dbReference type="CDD" id="cd05233">
    <property type="entry name" value="SDR_c"/>
    <property type="match status" value="1"/>
</dbReference>
<protein>
    <submittedName>
        <fullName evidence="2">Unannotated protein</fullName>
    </submittedName>
</protein>
<dbReference type="FunFam" id="3.40.50.720:FF:000084">
    <property type="entry name" value="Short-chain dehydrogenase reductase"/>
    <property type="match status" value="1"/>
</dbReference>
<dbReference type="InterPro" id="IPR036291">
    <property type="entry name" value="NAD(P)-bd_dom_sf"/>
</dbReference>
<dbReference type="PRINTS" id="PR00081">
    <property type="entry name" value="GDHRDH"/>
</dbReference>